<name>A0ABV5ILE1_9ACTN</name>
<dbReference type="CDD" id="cd00540">
    <property type="entry name" value="AAG"/>
    <property type="match status" value="1"/>
</dbReference>
<keyword evidence="6" id="KW-0326">Glycosidase</keyword>
<dbReference type="EMBL" id="JBHMEI010000027">
    <property type="protein sequence ID" value="MFB9205207.1"/>
    <property type="molecule type" value="Genomic_DNA"/>
</dbReference>
<dbReference type="GO" id="GO:0016798">
    <property type="term" value="F:hydrolase activity, acting on glycosyl bonds"/>
    <property type="evidence" value="ECO:0007669"/>
    <property type="project" value="UniProtKB-KW"/>
</dbReference>
<dbReference type="InterPro" id="IPR011034">
    <property type="entry name" value="Formyl_transferase-like_C_sf"/>
</dbReference>
<dbReference type="Proteomes" id="UP001589647">
    <property type="component" value="Unassembled WGS sequence"/>
</dbReference>
<comment type="similarity">
    <text evidence="1 5">Belongs to the DNA glycosylase MPG family.</text>
</comment>
<evidence type="ECO:0000313" key="6">
    <source>
        <dbReference type="EMBL" id="MFB9205207.1"/>
    </source>
</evidence>
<dbReference type="HAMAP" id="MF_00527">
    <property type="entry name" value="3MGH"/>
    <property type="match status" value="1"/>
</dbReference>
<dbReference type="PANTHER" id="PTHR10429">
    <property type="entry name" value="DNA-3-METHYLADENINE GLYCOSYLASE"/>
    <property type="match status" value="1"/>
</dbReference>
<evidence type="ECO:0000256" key="2">
    <source>
        <dbReference type="ARBA" id="ARBA00022763"/>
    </source>
</evidence>
<gene>
    <name evidence="6" type="ORF">ACFFV7_28710</name>
</gene>
<accession>A0ABV5ILE1</accession>
<dbReference type="InterPro" id="IPR036995">
    <property type="entry name" value="MPG_sf"/>
</dbReference>
<dbReference type="NCBIfam" id="NF002003">
    <property type="entry name" value="PRK00802.1-3"/>
    <property type="match status" value="1"/>
</dbReference>
<evidence type="ECO:0000256" key="5">
    <source>
        <dbReference type="HAMAP-Rule" id="MF_00527"/>
    </source>
</evidence>
<keyword evidence="7" id="KW-1185">Reference proteome</keyword>
<sequence length="271" mass="28280">MGRGELSAAPLPRSFFDRPSHEVAPDLLGRVLVHGPVAVRLTEVEAYGGPGEDPAAHTYRGRTPRNAVMFGPPGHLYVYFTYGMHFCANLVCLPEGSGSAVLLRAGEIITGLDEARARRAPALAPDGRGPATGKAKVVPDRDLARGPARLAVALGLLREHNGLDAIWEGSPAALPPLAEDGTGHGTEDGTGHGTGHAAWLTGLPHGFAAVLEGRPAGPGTIRSGPRTGVSTAKDTPWRFWVGDDPTVSPYRVHVPRRRSSAATSVGEAPSS</sequence>
<evidence type="ECO:0000256" key="4">
    <source>
        <dbReference type="ARBA" id="ARBA00023204"/>
    </source>
</evidence>
<dbReference type="RefSeq" id="WP_189652001.1">
    <property type="nucleotide sequence ID" value="NZ_BMRC01000023.1"/>
</dbReference>
<evidence type="ECO:0000256" key="3">
    <source>
        <dbReference type="ARBA" id="ARBA00022801"/>
    </source>
</evidence>
<dbReference type="EC" id="3.2.2.-" evidence="5"/>
<dbReference type="NCBIfam" id="TIGR00567">
    <property type="entry name" value="3mg"/>
    <property type="match status" value="1"/>
</dbReference>
<comment type="caution">
    <text evidence="6">The sequence shown here is derived from an EMBL/GenBank/DDBJ whole genome shotgun (WGS) entry which is preliminary data.</text>
</comment>
<dbReference type="PANTHER" id="PTHR10429:SF0">
    <property type="entry name" value="DNA-3-METHYLADENINE GLYCOSYLASE"/>
    <property type="match status" value="1"/>
</dbReference>
<evidence type="ECO:0000256" key="1">
    <source>
        <dbReference type="ARBA" id="ARBA00009232"/>
    </source>
</evidence>
<keyword evidence="3 5" id="KW-0378">Hydrolase</keyword>
<keyword evidence="2 5" id="KW-0227">DNA damage</keyword>
<proteinExistence type="inferred from homology"/>
<keyword evidence="4 5" id="KW-0234">DNA repair</keyword>
<dbReference type="InterPro" id="IPR003180">
    <property type="entry name" value="MPG"/>
</dbReference>
<protein>
    <recommendedName>
        <fullName evidence="5">Putative 3-methyladenine DNA glycosylase</fullName>
        <ecNumber evidence="5">3.2.2.-</ecNumber>
    </recommendedName>
</protein>
<dbReference type="SUPFAM" id="SSF50486">
    <property type="entry name" value="FMT C-terminal domain-like"/>
    <property type="match status" value="1"/>
</dbReference>
<evidence type="ECO:0000313" key="7">
    <source>
        <dbReference type="Proteomes" id="UP001589647"/>
    </source>
</evidence>
<organism evidence="6 7">
    <name type="scientific">Nonomuraea spiralis</name>
    <dbReference type="NCBI Taxonomy" id="46182"/>
    <lineage>
        <taxon>Bacteria</taxon>
        <taxon>Bacillati</taxon>
        <taxon>Actinomycetota</taxon>
        <taxon>Actinomycetes</taxon>
        <taxon>Streptosporangiales</taxon>
        <taxon>Streptosporangiaceae</taxon>
        <taxon>Nonomuraea</taxon>
    </lineage>
</organism>
<dbReference type="Pfam" id="PF02245">
    <property type="entry name" value="Pur_DNA_glyco"/>
    <property type="match status" value="1"/>
</dbReference>
<dbReference type="Gene3D" id="3.10.300.10">
    <property type="entry name" value="Methylpurine-DNA glycosylase (MPG)"/>
    <property type="match status" value="1"/>
</dbReference>
<reference evidence="6 7" key="1">
    <citation type="submission" date="2024-09" db="EMBL/GenBank/DDBJ databases">
        <authorList>
            <person name="Sun Q."/>
            <person name="Mori K."/>
        </authorList>
    </citation>
    <scope>NUCLEOTIDE SEQUENCE [LARGE SCALE GENOMIC DNA]</scope>
    <source>
        <strain evidence="6 7">CCM 3426</strain>
    </source>
</reference>